<feature type="domain" description="HhH-GPD" evidence="13">
    <location>
        <begin position="61"/>
        <end position="219"/>
    </location>
</feature>
<dbReference type="Pfam" id="PF00730">
    <property type="entry name" value="HhH-GPD"/>
    <property type="match status" value="1"/>
</dbReference>
<keyword evidence="8" id="KW-0539">Nucleus</keyword>
<evidence type="ECO:0000259" key="13">
    <source>
        <dbReference type="SMART" id="SM00478"/>
    </source>
</evidence>
<evidence type="ECO:0000313" key="14">
    <source>
        <dbReference type="EMBL" id="KAF9946451.1"/>
    </source>
</evidence>
<dbReference type="EC" id="4.2.99.18" evidence="3"/>
<comment type="catalytic activity">
    <reaction evidence="11">
        <text>2'-deoxyribonucleotide-(2'-deoxyribose 5'-phosphate)-2'-deoxyribonucleotide-DNA = a 3'-end 2'-deoxyribonucleotide-(2,3-dehydro-2,3-deoxyribose 5'-phosphate)-DNA + a 5'-end 5'-phospho-2'-deoxyribonucleoside-DNA + H(+)</text>
        <dbReference type="Rhea" id="RHEA:66592"/>
        <dbReference type="Rhea" id="RHEA-COMP:13180"/>
        <dbReference type="Rhea" id="RHEA-COMP:16897"/>
        <dbReference type="Rhea" id="RHEA-COMP:17067"/>
        <dbReference type="ChEBI" id="CHEBI:15378"/>
        <dbReference type="ChEBI" id="CHEBI:136412"/>
        <dbReference type="ChEBI" id="CHEBI:157695"/>
        <dbReference type="ChEBI" id="CHEBI:167181"/>
        <dbReference type="EC" id="4.2.99.18"/>
    </reaction>
</comment>
<dbReference type="PANTHER" id="PTHR10242:SF2">
    <property type="entry name" value="N-GLYCOSYLASE_DNA LYASE"/>
    <property type="match status" value="1"/>
</dbReference>
<evidence type="ECO:0000256" key="6">
    <source>
        <dbReference type="ARBA" id="ARBA00023204"/>
    </source>
</evidence>
<keyword evidence="15" id="KW-1185">Reference proteome</keyword>
<dbReference type="SUPFAM" id="SSF55945">
    <property type="entry name" value="TATA-box binding protein-like"/>
    <property type="match status" value="1"/>
</dbReference>
<dbReference type="GO" id="GO:0140078">
    <property type="term" value="F:class I DNA-(apurinic or apyrimidinic site) endonuclease activity"/>
    <property type="evidence" value="ECO:0007669"/>
    <property type="project" value="UniProtKB-EC"/>
</dbReference>
<evidence type="ECO:0000313" key="15">
    <source>
        <dbReference type="Proteomes" id="UP000738359"/>
    </source>
</evidence>
<keyword evidence="6" id="KW-0234">DNA repair</keyword>
<evidence type="ECO:0000256" key="11">
    <source>
        <dbReference type="ARBA" id="ARBA00044632"/>
    </source>
</evidence>
<evidence type="ECO:0000256" key="5">
    <source>
        <dbReference type="ARBA" id="ARBA00022801"/>
    </source>
</evidence>
<dbReference type="GO" id="GO:0006285">
    <property type="term" value="P:base-excision repair, AP site formation"/>
    <property type="evidence" value="ECO:0007669"/>
    <property type="project" value="TreeGrafter"/>
</dbReference>
<evidence type="ECO:0000256" key="1">
    <source>
        <dbReference type="ARBA" id="ARBA00004123"/>
    </source>
</evidence>
<dbReference type="AlphaFoldDB" id="A0A9P6ISS0"/>
<dbReference type="Proteomes" id="UP000738359">
    <property type="component" value="Unassembled WGS sequence"/>
</dbReference>
<proteinExistence type="inferred from homology"/>
<evidence type="ECO:0000256" key="7">
    <source>
        <dbReference type="ARBA" id="ARBA00023239"/>
    </source>
</evidence>
<keyword evidence="10" id="KW-0326">Glycosidase</keyword>
<evidence type="ECO:0000256" key="3">
    <source>
        <dbReference type="ARBA" id="ARBA00012720"/>
    </source>
</evidence>
<dbReference type="CDD" id="cd00056">
    <property type="entry name" value="ENDO3c"/>
    <property type="match status" value="1"/>
</dbReference>
<dbReference type="InterPro" id="IPR011257">
    <property type="entry name" value="DNA_glycosylase"/>
</dbReference>
<protein>
    <recommendedName>
        <fullName evidence="3">DNA-(apurinic or apyrimidinic site) lyase</fullName>
        <ecNumber evidence="3">4.2.99.18</ecNumber>
    </recommendedName>
</protein>
<reference evidence="14" key="1">
    <citation type="journal article" date="2020" name="Fungal Divers.">
        <title>Resolving the Mortierellaceae phylogeny through synthesis of multi-gene phylogenetics and phylogenomics.</title>
        <authorList>
            <person name="Vandepol N."/>
            <person name="Liber J."/>
            <person name="Desiro A."/>
            <person name="Na H."/>
            <person name="Kennedy M."/>
            <person name="Barry K."/>
            <person name="Grigoriev I.V."/>
            <person name="Miller A.N."/>
            <person name="O'Donnell K."/>
            <person name="Stajich J.E."/>
            <person name="Bonito G."/>
        </authorList>
    </citation>
    <scope>NUCLEOTIDE SEQUENCE</scope>
    <source>
        <strain evidence="14">CK1249</strain>
    </source>
</reference>
<dbReference type="Pfam" id="PF07934">
    <property type="entry name" value="OGG_N"/>
    <property type="match status" value="1"/>
</dbReference>
<dbReference type="GO" id="GO:0034039">
    <property type="term" value="F:8-oxo-7,8-dihydroguanine DNA N-glycosylase activity"/>
    <property type="evidence" value="ECO:0007669"/>
    <property type="project" value="TreeGrafter"/>
</dbReference>
<evidence type="ECO:0000256" key="9">
    <source>
        <dbReference type="ARBA" id="ARBA00023268"/>
    </source>
</evidence>
<keyword evidence="5" id="KW-0378">Hydrolase</keyword>
<dbReference type="EMBL" id="JAAAHY010001844">
    <property type="protein sequence ID" value="KAF9946451.1"/>
    <property type="molecule type" value="Genomic_DNA"/>
</dbReference>
<dbReference type="GO" id="GO:0005634">
    <property type="term" value="C:nucleus"/>
    <property type="evidence" value="ECO:0007669"/>
    <property type="project" value="UniProtKB-SubCell"/>
</dbReference>
<evidence type="ECO:0000256" key="12">
    <source>
        <dbReference type="SAM" id="MobiDB-lite"/>
    </source>
</evidence>
<dbReference type="InterPro" id="IPR023170">
    <property type="entry name" value="HhH_base_excis_C"/>
</dbReference>
<dbReference type="OrthoDB" id="238681at2759"/>
<keyword evidence="9" id="KW-0511">Multifunctional enzyme</keyword>
<comment type="similarity">
    <text evidence="2">Belongs to the type-1 OGG1 family.</text>
</comment>
<dbReference type="SUPFAM" id="SSF48150">
    <property type="entry name" value="DNA-glycosylase"/>
    <property type="match status" value="1"/>
</dbReference>
<comment type="caution">
    <text evidence="14">The sequence shown here is derived from an EMBL/GenBank/DDBJ whole genome shotgun (WGS) entry which is preliminary data.</text>
</comment>
<dbReference type="SMART" id="SM00478">
    <property type="entry name" value="ENDO3c"/>
    <property type="match status" value="1"/>
</dbReference>
<dbReference type="InterPro" id="IPR012904">
    <property type="entry name" value="OGG_N"/>
</dbReference>
<name>A0A9P6ISS0_MORAP</name>
<dbReference type="Gene3D" id="1.10.340.30">
    <property type="entry name" value="Hypothetical protein, domain 2"/>
    <property type="match status" value="1"/>
</dbReference>
<accession>A0A9P6ISS0</accession>
<dbReference type="PANTHER" id="PTHR10242">
    <property type="entry name" value="8-OXOGUANINE DNA GLYCOSYLASE"/>
    <property type="match status" value="1"/>
</dbReference>
<dbReference type="FunFam" id="1.10.1670.10:FF:000005">
    <property type="entry name" value="N-glycosylase/DNA lyase OGG1"/>
    <property type="match status" value="1"/>
</dbReference>
<comment type="subcellular location">
    <subcellularLocation>
        <location evidence="1">Nucleus</location>
    </subcellularLocation>
</comment>
<evidence type="ECO:0000256" key="10">
    <source>
        <dbReference type="ARBA" id="ARBA00023295"/>
    </source>
</evidence>
<evidence type="ECO:0000256" key="8">
    <source>
        <dbReference type="ARBA" id="ARBA00023242"/>
    </source>
</evidence>
<sequence>MEEEEQDKAFLRDYLQLDVPLTDLYTKWSNDDANFKAKAPLFPGVRILRQDPVENLICFICSSNNNIKYGPPITIPPEDAADSPRTYYGFPVMEELAKDGVEETLRRLGFGYRAKYIAKTAQMIQAMDRGEDWLRGLRKLPYEEAHSALLTLQGVGPKVADCICLMSLDKQDAIPVDTHVWQIAVRDYKFRHEGKVPKTITSTIYKAVGKHFVDLFGEYSGWASSVLFAADLRTIEGRVKIEDPEGMTSAVKAEPKVDATVLLSSVKVEEQVLVKLEGAEIELSSREDDQESSIVRQSLRDIKLEADSLPSATVPPLPTGRRQSKRRKGA</sequence>
<dbReference type="InterPro" id="IPR052054">
    <property type="entry name" value="Oxidative_DNA_repair_enzyme"/>
</dbReference>
<keyword evidence="7" id="KW-0456">Lyase</keyword>
<organism evidence="14 15">
    <name type="scientific">Mortierella alpina</name>
    <name type="common">Oleaginous fungus</name>
    <name type="synonym">Mortierella renispora</name>
    <dbReference type="NCBI Taxonomy" id="64518"/>
    <lineage>
        <taxon>Eukaryota</taxon>
        <taxon>Fungi</taxon>
        <taxon>Fungi incertae sedis</taxon>
        <taxon>Mucoromycota</taxon>
        <taxon>Mortierellomycotina</taxon>
        <taxon>Mortierellomycetes</taxon>
        <taxon>Mortierellales</taxon>
        <taxon>Mortierellaceae</taxon>
        <taxon>Mortierella</taxon>
    </lineage>
</organism>
<dbReference type="Gene3D" id="1.10.1670.10">
    <property type="entry name" value="Helix-hairpin-Helix base-excision DNA repair enzymes (C-terminal)"/>
    <property type="match status" value="1"/>
</dbReference>
<dbReference type="InterPro" id="IPR003265">
    <property type="entry name" value="HhH-GPD_domain"/>
</dbReference>
<dbReference type="GO" id="GO:0003684">
    <property type="term" value="F:damaged DNA binding"/>
    <property type="evidence" value="ECO:0007669"/>
    <property type="project" value="InterPro"/>
</dbReference>
<evidence type="ECO:0000256" key="4">
    <source>
        <dbReference type="ARBA" id="ARBA00022763"/>
    </source>
</evidence>
<gene>
    <name evidence="14" type="primary">OGG1</name>
    <name evidence="14" type="ORF">BGZ70_003214</name>
</gene>
<dbReference type="GO" id="GO:0006289">
    <property type="term" value="P:nucleotide-excision repair"/>
    <property type="evidence" value="ECO:0007669"/>
    <property type="project" value="InterPro"/>
</dbReference>
<feature type="region of interest" description="Disordered" evidence="12">
    <location>
        <begin position="306"/>
        <end position="330"/>
    </location>
</feature>
<keyword evidence="4" id="KW-0227">DNA damage</keyword>
<evidence type="ECO:0000256" key="2">
    <source>
        <dbReference type="ARBA" id="ARBA00010679"/>
    </source>
</evidence>